<evidence type="ECO:0000256" key="5">
    <source>
        <dbReference type="ARBA" id="ARBA00022573"/>
    </source>
</evidence>
<feature type="transmembrane region" description="Helical" evidence="9">
    <location>
        <begin position="56"/>
        <end position="78"/>
    </location>
</feature>
<evidence type="ECO:0000256" key="1">
    <source>
        <dbReference type="ARBA" id="ARBA00004651"/>
    </source>
</evidence>
<evidence type="ECO:0000256" key="9">
    <source>
        <dbReference type="HAMAP-Rule" id="MF_00024"/>
    </source>
</evidence>
<evidence type="ECO:0000256" key="3">
    <source>
        <dbReference type="ARBA" id="ARBA00006263"/>
    </source>
</evidence>
<feature type="transmembrane region" description="Helical" evidence="9">
    <location>
        <begin position="301"/>
        <end position="323"/>
    </location>
</feature>
<evidence type="ECO:0000256" key="6">
    <source>
        <dbReference type="ARBA" id="ARBA00022692"/>
    </source>
</evidence>
<evidence type="ECO:0000256" key="8">
    <source>
        <dbReference type="ARBA" id="ARBA00023136"/>
    </source>
</evidence>
<evidence type="ECO:0000256" key="4">
    <source>
        <dbReference type="ARBA" id="ARBA00022475"/>
    </source>
</evidence>
<dbReference type="AlphaFoldDB" id="A0A6L5YDD9"/>
<dbReference type="EMBL" id="VUNH01000010">
    <property type="protein sequence ID" value="MST56220.1"/>
    <property type="molecule type" value="Genomic_DNA"/>
</dbReference>
<dbReference type="PANTHER" id="PTHR34308">
    <property type="entry name" value="COBALAMIN BIOSYNTHESIS PROTEIN CBIB"/>
    <property type="match status" value="1"/>
</dbReference>
<dbReference type="RefSeq" id="WP_326830922.1">
    <property type="nucleotide sequence ID" value="NZ_VUNH01000010.1"/>
</dbReference>
<dbReference type="GO" id="GO:0015420">
    <property type="term" value="F:ABC-type vitamin B12 transporter activity"/>
    <property type="evidence" value="ECO:0007669"/>
    <property type="project" value="UniProtKB-UniRule"/>
</dbReference>
<keyword evidence="4 9" id="KW-1003">Cell membrane</keyword>
<comment type="similarity">
    <text evidence="3 9">Belongs to the CobD/CbiB family.</text>
</comment>
<dbReference type="GO" id="GO:0009236">
    <property type="term" value="P:cobalamin biosynthetic process"/>
    <property type="evidence" value="ECO:0007669"/>
    <property type="project" value="UniProtKB-UniRule"/>
</dbReference>
<dbReference type="Proteomes" id="UP000473699">
    <property type="component" value="Unassembled WGS sequence"/>
</dbReference>
<dbReference type="NCBIfam" id="TIGR00380">
    <property type="entry name" value="cobal_cbiB"/>
    <property type="match status" value="1"/>
</dbReference>
<keyword evidence="5 9" id="KW-0169">Cobalamin biosynthesis</keyword>
<evidence type="ECO:0000256" key="7">
    <source>
        <dbReference type="ARBA" id="ARBA00022989"/>
    </source>
</evidence>
<keyword evidence="6 9" id="KW-0812">Transmembrane</keyword>
<comment type="caution">
    <text evidence="10">The sequence shown here is derived from an EMBL/GenBank/DDBJ whole genome shotgun (WGS) entry which is preliminary data.</text>
</comment>
<dbReference type="InterPro" id="IPR004485">
    <property type="entry name" value="Cobalamin_biosynth_CobD/CbiB"/>
</dbReference>
<sequence length="324" mass="34580">MSAVASLAALTIGFALDLLCGDPHGFPHIVVFAGKLIAWGERILRPLLPSTKRGERAAGALLVLVVAAVCTALPALLLRVLYARSFWGGLAAESFFCYQLLAARSLRDESRKVAAALKNGDLGSARYWLSMIVGRDTEFLDETGVVKAAVETVAENTADGVVAPLLWIGLFGVPGGCFCKAVNTMDSMIGYENDRYRWFGTAAARLDDLVNFVPARLAGLLMVAAAGLCRFDMANAWRILRRDRLRHASPNSAHAEAACAGALRVQLAGPASYGGQVEAKPFLGDPLRPVETADIARAHKLLFATAALSFFLALALRSLLVAVR</sequence>
<comment type="caution">
    <text evidence="9">Lacks conserved residue(s) required for the propagation of feature annotation.</text>
</comment>
<keyword evidence="8 9" id="KW-0472">Membrane</keyword>
<keyword evidence="11" id="KW-1185">Reference proteome</keyword>
<dbReference type="Pfam" id="PF03186">
    <property type="entry name" value="CobD_Cbib"/>
    <property type="match status" value="1"/>
</dbReference>
<gene>
    <name evidence="9 10" type="primary">cobD</name>
    <name evidence="10" type="ORF">FYJ74_09275</name>
</gene>
<keyword evidence="7 9" id="KW-1133">Transmembrane helix</keyword>
<comment type="function">
    <text evidence="9">Converts cobyric acid to cobinamide by the addition of aminopropanol on the F carboxylic group.</text>
</comment>
<comment type="subcellular location">
    <subcellularLocation>
        <location evidence="1 9">Cell membrane</location>
        <topology evidence="1 9">Multi-pass membrane protein</topology>
    </subcellularLocation>
</comment>
<evidence type="ECO:0000313" key="10">
    <source>
        <dbReference type="EMBL" id="MST56220.1"/>
    </source>
</evidence>
<dbReference type="GO" id="GO:0048472">
    <property type="term" value="F:threonine-phosphate decarboxylase activity"/>
    <property type="evidence" value="ECO:0007669"/>
    <property type="project" value="InterPro"/>
</dbReference>
<dbReference type="UniPathway" id="UPA00148"/>
<evidence type="ECO:0000256" key="2">
    <source>
        <dbReference type="ARBA" id="ARBA00004953"/>
    </source>
</evidence>
<proteinExistence type="inferred from homology"/>
<name>A0A6L5YDD9_9BACT</name>
<dbReference type="PANTHER" id="PTHR34308:SF1">
    <property type="entry name" value="COBALAMIN BIOSYNTHESIS PROTEIN CBIB"/>
    <property type="match status" value="1"/>
</dbReference>
<reference evidence="10 11" key="1">
    <citation type="submission" date="2019-08" db="EMBL/GenBank/DDBJ databases">
        <title>In-depth cultivation of the pig gut microbiome towards novel bacterial diversity and tailored functional studies.</title>
        <authorList>
            <person name="Wylensek D."/>
            <person name="Hitch T.C.A."/>
            <person name="Clavel T."/>
        </authorList>
    </citation>
    <scope>NUCLEOTIDE SEQUENCE [LARGE SCALE GENOMIC DNA]</scope>
    <source>
        <strain evidence="10 11">SM-530-WT-4B</strain>
    </source>
</reference>
<accession>A0A6L5YDD9</accession>
<organism evidence="10 11">
    <name type="scientific">Pyramidobacter porci</name>
    <dbReference type="NCBI Taxonomy" id="2605789"/>
    <lineage>
        <taxon>Bacteria</taxon>
        <taxon>Thermotogati</taxon>
        <taxon>Synergistota</taxon>
        <taxon>Synergistia</taxon>
        <taxon>Synergistales</taxon>
        <taxon>Dethiosulfovibrionaceae</taxon>
        <taxon>Pyramidobacter</taxon>
    </lineage>
</organism>
<protein>
    <recommendedName>
        <fullName evidence="9">Cobalamin biosynthesis protein CobD</fullName>
    </recommendedName>
</protein>
<comment type="pathway">
    <text evidence="2 9">Cofactor biosynthesis; adenosylcobalamin biosynthesis.</text>
</comment>
<evidence type="ECO:0000313" key="11">
    <source>
        <dbReference type="Proteomes" id="UP000473699"/>
    </source>
</evidence>
<dbReference type="HAMAP" id="MF_00024">
    <property type="entry name" value="CobD_CbiB"/>
    <property type="match status" value="1"/>
</dbReference>
<dbReference type="GO" id="GO:0005886">
    <property type="term" value="C:plasma membrane"/>
    <property type="evidence" value="ECO:0007669"/>
    <property type="project" value="UniProtKB-SubCell"/>
</dbReference>